<dbReference type="Proteomes" id="UP000528734">
    <property type="component" value="Unassembled WGS sequence"/>
</dbReference>
<comment type="caution">
    <text evidence="2">The sequence shown here is derived from an EMBL/GenBank/DDBJ whole genome shotgun (WGS) entry which is preliminary data.</text>
</comment>
<feature type="transmembrane region" description="Helical" evidence="1">
    <location>
        <begin position="78"/>
        <end position="99"/>
    </location>
</feature>
<organism evidence="2 3">
    <name type="scientific">Bradyrhizobium archetypum</name>
    <dbReference type="NCBI Taxonomy" id="2721160"/>
    <lineage>
        <taxon>Bacteria</taxon>
        <taxon>Pseudomonadati</taxon>
        <taxon>Pseudomonadota</taxon>
        <taxon>Alphaproteobacteria</taxon>
        <taxon>Hyphomicrobiales</taxon>
        <taxon>Nitrobacteraceae</taxon>
        <taxon>Bradyrhizobium</taxon>
    </lineage>
</organism>
<keyword evidence="1" id="KW-0472">Membrane</keyword>
<reference evidence="2 3" key="1">
    <citation type="submission" date="2020-03" db="EMBL/GenBank/DDBJ databases">
        <title>Bradyrhizobium diversity isolated from nodules of Muelleranthus trifoliolatus.</title>
        <authorList>
            <person name="Klepa M."/>
            <person name="Helene L."/>
            <person name="Hungria M."/>
        </authorList>
    </citation>
    <scope>NUCLEOTIDE SEQUENCE [LARGE SCALE GENOMIC DNA]</scope>
    <source>
        <strain evidence="2 3">WSM 1744</strain>
    </source>
</reference>
<keyword evidence="3" id="KW-1185">Reference proteome</keyword>
<sequence>MADHRADDGGLSSALRKNIEALRSRREQERRDAAAEDKLADAITAFTGSMPFVYLHLAVYGIWITWNLVPGIPHFDPTFVILAMEASVEAIFLSTFVLISQNRAKAATDKRDDLDLHISLLTEHELTRLIEMVSSIAEKLEVRTGAEHELAEITKDVAPEAVLSEIEQQNHKK</sequence>
<feature type="transmembrane region" description="Helical" evidence="1">
    <location>
        <begin position="39"/>
        <end position="66"/>
    </location>
</feature>
<evidence type="ECO:0000313" key="3">
    <source>
        <dbReference type="Proteomes" id="UP000528734"/>
    </source>
</evidence>
<name>A0A7Y4M326_9BRAD</name>
<dbReference type="AlphaFoldDB" id="A0A7Y4M326"/>
<accession>A0A7Y4M326</accession>
<proteinExistence type="predicted"/>
<dbReference type="EMBL" id="JAAVLW010000004">
    <property type="protein sequence ID" value="NOJ47595.1"/>
    <property type="molecule type" value="Genomic_DNA"/>
</dbReference>
<evidence type="ECO:0000256" key="1">
    <source>
        <dbReference type="SAM" id="Phobius"/>
    </source>
</evidence>
<keyword evidence="1" id="KW-0812">Transmembrane</keyword>
<protein>
    <submittedName>
        <fullName evidence="2">DUF1003 domain-containing protein</fullName>
    </submittedName>
</protein>
<evidence type="ECO:0000313" key="2">
    <source>
        <dbReference type="EMBL" id="NOJ47595.1"/>
    </source>
</evidence>
<keyword evidence="1" id="KW-1133">Transmembrane helix</keyword>
<dbReference type="InterPro" id="IPR010406">
    <property type="entry name" value="DUF1003"/>
</dbReference>
<dbReference type="Pfam" id="PF06210">
    <property type="entry name" value="DUF1003"/>
    <property type="match status" value="1"/>
</dbReference>
<gene>
    <name evidence="2" type="ORF">HCN50_15280</name>
</gene>